<accession>A0A5J9UHG6</accession>
<keyword evidence="2" id="KW-1185">Reference proteome</keyword>
<name>A0A5J9UHG6_9POAL</name>
<gene>
    <name evidence="1" type="ORF">EJB05_32851</name>
</gene>
<dbReference type="AlphaFoldDB" id="A0A5J9UHG6"/>
<dbReference type="Proteomes" id="UP000324897">
    <property type="component" value="Unassembled WGS sequence"/>
</dbReference>
<comment type="caution">
    <text evidence="1">The sequence shown here is derived from an EMBL/GenBank/DDBJ whole genome shotgun (WGS) entry which is preliminary data.</text>
</comment>
<dbReference type="Gramene" id="TVU23112">
    <property type="protein sequence ID" value="TVU23112"/>
    <property type="gene ID" value="EJB05_32851"/>
</dbReference>
<evidence type="ECO:0000313" key="2">
    <source>
        <dbReference type="Proteomes" id="UP000324897"/>
    </source>
</evidence>
<feature type="non-terminal residue" evidence="1">
    <location>
        <position position="1"/>
    </location>
</feature>
<dbReference type="EMBL" id="RWGY01000026">
    <property type="protein sequence ID" value="TVU23112.1"/>
    <property type="molecule type" value="Genomic_DNA"/>
</dbReference>
<evidence type="ECO:0000313" key="1">
    <source>
        <dbReference type="EMBL" id="TVU23112.1"/>
    </source>
</evidence>
<protein>
    <submittedName>
        <fullName evidence="1">Uncharacterized protein</fullName>
    </submittedName>
</protein>
<sequence>MLSPLAKLVDMAYADAATLHIACKRPLCCPGRAVPWATSLTGAHDGGEGIAGMPPAECHDGHRCDLVLGHGEQ</sequence>
<proteinExistence type="predicted"/>
<organism evidence="1 2">
    <name type="scientific">Eragrostis curvula</name>
    <name type="common">weeping love grass</name>
    <dbReference type="NCBI Taxonomy" id="38414"/>
    <lineage>
        <taxon>Eukaryota</taxon>
        <taxon>Viridiplantae</taxon>
        <taxon>Streptophyta</taxon>
        <taxon>Embryophyta</taxon>
        <taxon>Tracheophyta</taxon>
        <taxon>Spermatophyta</taxon>
        <taxon>Magnoliopsida</taxon>
        <taxon>Liliopsida</taxon>
        <taxon>Poales</taxon>
        <taxon>Poaceae</taxon>
        <taxon>PACMAD clade</taxon>
        <taxon>Chloridoideae</taxon>
        <taxon>Eragrostideae</taxon>
        <taxon>Eragrostidinae</taxon>
        <taxon>Eragrostis</taxon>
    </lineage>
</organism>
<reference evidence="1 2" key="1">
    <citation type="journal article" date="2019" name="Sci. Rep.">
        <title>A high-quality genome of Eragrostis curvula grass provides insights into Poaceae evolution and supports new strategies to enhance forage quality.</title>
        <authorList>
            <person name="Carballo J."/>
            <person name="Santos B.A.C.M."/>
            <person name="Zappacosta D."/>
            <person name="Garbus I."/>
            <person name="Selva J.P."/>
            <person name="Gallo C.A."/>
            <person name="Diaz A."/>
            <person name="Albertini E."/>
            <person name="Caccamo M."/>
            <person name="Echenique V."/>
        </authorList>
    </citation>
    <scope>NUCLEOTIDE SEQUENCE [LARGE SCALE GENOMIC DNA]</scope>
    <source>
        <strain evidence="2">cv. Victoria</strain>
        <tissue evidence="1">Leaf</tissue>
    </source>
</reference>